<dbReference type="Proteomes" id="UP000829476">
    <property type="component" value="Chromosome"/>
</dbReference>
<gene>
    <name evidence="2" type="ORF">MQE36_02935</name>
</gene>
<evidence type="ECO:0000313" key="3">
    <source>
        <dbReference type="Proteomes" id="UP000829476"/>
    </source>
</evidence>
<feature type="transmembrane region" description="Helical" evidence="1">
    <location>
        <begin position="90"/>
        <end position="107"/>
    </location>
</feature>
<keyword evidence="3" id="KW-1185">Reference proteome</keyword>
<dbReference type="EMBL" id="CP094326">
    <property type="protein sequence ID" value="UNY99307.1"/>
    <property type="molecule type" value="Genomic_DNA"/>
</dbReference>
<organism evidence="2 3">
    <name type="scientific">Zhouia spongiae</name>
    <dbReference type="NCBI Taxonomy" id="2202721"/>
    <lineage>
        <taxon>Bacteria</taxon>
        <taxon>Pseudomonadati</taxon>
        <taxon>Bacteroidota</taxon>
        <taxon>Flavobacteriia</taxon>
        <taxon>Flavobacteriales</taxon>
        <taxon>Flavobacteriaceae</taxon>
        <taxon>Zhouia</taxon>
    </lineage>
</organism>
<keyword evidence="1" id="KW-0812">Transmembrane</keyword>
<dbReference type="SUPFAM" id="SSF48452">
    <property type="entry name" value="TPR-like"/>
    <property type="match status" value="1"/>
</dbReference>
<keyword evidence="1" id="KW-1133">Transmembrane helix</keyword>
<keyword evidence="1" id="KW-0472">Membrane</keyword>
<name>A0ABY3YNA4_9FLAO</name>
<evidence type="ECO:0008006" key="4">
    <source>
        <dbReference type="Google" id="ProtNLM"/>
    </source>
</evidence>
<dbReference type="RefSeq" id="WP_242937707.1">
    <property type="nucleotide sequence ID" value="NZ_CP094326.1"/>
</dbReference>
<reference evidence="2 3" key="1">
    <citation type="journal article" date="2018" name="Int. J. Syst. Evol. Microbiol.">
        <title>Zhouia spongiae sp. nov., isolated from a marine sponge.</title>
        <authorList>
            <person name="Zhuang L."/>
            <person name="Lin B."/>
            <person name="Qin F."/>
            <person name="Luo L."/>
        </authorList>
    </citation>
    <scope>NUCLEOTIDE SEQUENCE [LARGE SCALE GENOMIC DNA]</scope>
    <source>
        <strain evidence="2 3">HN-Y44</strain>
    </source>
</reference>
<sequence length="246" mass="28291">MQEQDLIEFDSYLNNDLSEERLRAFEDKLVNDPVFKEAFESYKETVAFLKHTIGEEDKNVAFKTTLKNVSEDYFNKRGEGAKKVRRFRPWYYAAAASALLLIGLYVFNKPGMPQYGDYANYEPLNLVVRGEENTAVAQEAQKAFNTKDYEAAAEALEKLVGENSVDNELKLFYAISLVEINKFAEAQQQLNVLTKEDTVFKNKALWISALGYLKQKDYGKSKIQLEKITDDAEEYKKARQLLKKLS</sequence>
<accession>A0ABY3YNA4</accession>
<evidence type="ECO:0000313" key="2">
    <source>
        <dbReference type="EMBL" id="UNY99307.1"/>
    </source>
</evidence>
<protein>
    <recommendedName>
        <fullName evidence="4">Tetratricopeptide repeat protein</fullName>
    </recommendedName>
</protein>
<evidence type="ECO:0000256" key="1">
    <source>
        <dbReference type="SAM" id="Phobius"/>
    </source>
</evidence>
<dbReference type="InterPro" id="IPR011990">
    <property type="entry name" value="TPR-like_helical_dom_sf"/>
</dbReference>
<dbReference type="Gene3D" id="1.25.40.10">
    <property type="entry name" value="Tetratricopeptide repeat domain"/>
    <property type="match status" value="1"/>
</dbReference>
<proteinExistence type="predicted"/>